<dbReference type="EMBL" id="GGFL01011559">
    <property type="protein sequence ID" value="MBW75737.1"/>
    <property type="molecule type" value="Transcribed_RNA"/>
</dbReference>
<proteinExistence type="predicted"/>
<organism evidence="1">
    <name type="scientific">Anopheles darlingi</name>
    <name type="common">Mosquito</name>
    <dbReference type="NCBI Taxonomy" id="43151"/>
    <lineage>
        <taxon>Eukaryota</taxon>
        <taxon>Metazoa</taxon>
        <taxon>Ecdysozoa</taxon>
        <taxon>Arthropoda</taxon>
        <taxon>Hexapoda</taxon>
        <taxon>Insecta</taxon>
        <taxon>Pterygota</taxon>
        <taxon>Neoptera</taxon>
        <taxon>Endopterygota</taxon>
        <taxon>Diptera</taxon>
        <taxon>Nematocera</taxon>
        <taxon>Culicoidea</taxon>
        <taxon>Culicidae</taxon>
        <taxon>Anophelinae</taxon>
        <taxon>Anopheles</taxon>
    </lineage>
</organism>
<protein>
    <submittedName>
        <fullName evidence="1">Putative secreted protein</fullName>
    </submittedName>
</protein>
<name>A0A2M4DDU1_ANODA</name>
<accession>A0A2M4DDU1</accession>
<reference evidence="1" key="1">
    <citation type="submission" date="2018-01" db="EMBL/GenBank/DDBJ databases">
        <title>An insight into the sialome of Amazonian anophelines.</title>
        <authorList>
            <person name="Ribeiro J.M."/>
            <person name="Scarpassa V."/>
            <person name="Calvo E."/>
        </authorList>
    </citation>
    <scope>NUCLEOTIDE SEQUENCE</scope>
</reference>
<sequence length="131" mass="15457">MRPGIVYRFATRERVRTSLLLLLLLLLLFQCTTAPSCTILLLLMMITGDLCQQLRGCRVFVVVQLVFDQRVYVEICVRARTLDSGRTGRRLRIGDRHRNRLLRTVEPALGRALLVRTRWRPNDHEPMRNWW</sequence>
<evidence type="ECO:0000313" key="1">
    <source>
        <dbReference type="EMBL" id="MBW75737.1"/>
    </source>
</evidence>
<dbReference type="AlphaFoldDB" id="A0A2M4DDU1"/>